<dbReference type="GO" id="GO:0016491">
    <property type="term" value="F:oxidoreductase activity"/>
    <property type="evidence" value="ECO:0007669"/>
    <property type="project" value="UniProtKB-KW"/>
</dbReference>
<protein>
    <submittedName>
        <fullName evidence="3">Uncharacterized protein</fullName>
    </submittedName>
</protein>
<keyword evidence="2" id="KW-0560">Oxidoreductase</keyword>
<dbReference type="InterPro" id="IPR002347">
    <property type="entry name" value="SDR_fam"/>
</dbReference>
<dbReference type="Proteomes" id="UP000572817">
    <property type="component" value="Unassembled WGS sequence"/>
</dbReference>
<comment type="caution">
    <text evidence="3">The sequence shown here is derived from an EMBL/GenBank/DDBJ whole genome shotgun (WGS) entry which is preliminary data.</text>
</comment>
<evidence type="ECO:0000256" key="2">
    <source>
        <dbReference type="ARBA" id="ARBA00023002"/>
    </source>
</evidence>
<proteinExistence type="inferred from homology"/>
<dbReference type="Gene3D" id="3.40.50.720">
    <property type="entry name" value="NAD(P)-binding Rossmann-like Domain"/>
    <property type="match status" value="1"/>
</dbReference>
<evidence type="ECO:0000313" key="3">
    <source>
        <dbReference type="EMBL" id="KAF4309699.1"/>
    </source>
</evidence>
<dbReference type="EMBL" id="WWBZ02000016">
    <property type="protein sequence ID" value="KAF4309699.1"/>
    <property type="molecule type" value="Genomic_DNA"/>
</dbReference>
<sequence>MSHPVLLILGAGPNIGQNTADAFAAKGYKVALVSRGKEDGWGPNGELDIQGDLSDPEIIPRVFNKVKSEFGHPSVVIYNGAARTVLPGDDPLQDFQLESFSNEMNVNVTSGALAAHHAVLGFKELPAGTPKVFFFTGNKLPVLSLPQVLWFGMGKSAAAHMIWDLSKAYRDKDFNFYFTDERTEDGKPAMMARSGPAHGDVYARLTEERGQGPWYYTFVKDQGYIDFSEVDKRS</sequence>
<comment type="similarity">
    <text evidence="1">Belongs to the short-chain dehydrogenases/reductases (SDR) family.</text>
</comment>
<evidence type="ECO:0000313" key="4">
    <source>
        <dbReference type="Proteomes" id="UP000572817"/>
    </source>
</evidence>
<evidence type="ECO:0000256" key="1">
    <source>
        <dbReference type="ARBA" id="ARBA00006484"/>
    </source>
</evidence>
<dbReference type="SUPFAM" id="SSF51735">
    <property type="entry name" value="NAD(P)-binding Rossmann-fold domains"/>
    <property type="match status" value="1"/>
</dbReference>
<dbReference type="PANTHER" id="PTHR43669">
    <property type="entry name" value="5-KETO-D-GLUCONATE 5-REDUCTASE"/>
    <property type="match status" value="1"/>
</dbReference>
<gene>
    <name evidence="3" type="ORF">GTA08_BOTSDO03268</name>
</gene>
<dbReference type="InterPro" id="IPR036291">
    <property type="entry name" value="NAD(P)-bd_dom_sf"/>
</dbReference>
<name>A0A8H4N3L0_9PEZI</name>
<dbReference type="Pfam" id="PF00106">
    <property type="entry name" value="adh_short"/>
    <property type="match status" value="1"/>
</dbReference>
<organism evidence="3 4">
    <name type="scientific">Botryosphaeria dothidea</name>
    <dbReference type="NCBI Taxonomy" id="55169"/>
    <lineage>
        <taxon>Eukaryota</taxon>
        <taxon>Fungi</taxon>
        <taxon>Dikarya</taxon>
        <taxon>Ascomycota</taxon>
        <taxon>Pezizomycotina</taxon>
        <taxon>Dothideomycetes</taxon>
        <taxon>Dothideomycetes incertae sedis</taxon>
        <taxon>Botryosphaeriales</taxon>
        <taxon>Botryosphaeriaceae</taxon>
        <taxon>Botryosphaeria</taxon>
    </lineage>
</organism>
<dbReference type="PANTHER" id="PTHR43669:SF4">
    <property type="entry name" value="SHORT-CHAIN DEHYDROGENASE"/>
    <property type="match status" value="1"/>
</dbReference>
<dbReference type="OrthoDB" id="5336600at2759"/>
<accession>A0A8H4N3L0</accession>
<reference evidence="3" key="1">
    <citation type="submission" date="2020-04" db="EMBL/GenBank/DDBJ databases">
        <title>Genome Assembly and Annotation of Botryosphaeria dothidea sdau 11-99, a Latent Pathogen of Apple Fruit Ring Rot in China.</title>
        <authorList>
            <person name="Yu C."/>
            <person name="Diao Y."/>
            <person name="Lu Q."/>
            <person name="Zhao J."/>
            <person name="Cui S."/>
            <person name="Peng C."/>
            <person name="He B."/>
            <person name="Liu H."/>
        </authorList>
    </citation>
    <scope>NUCLEOTIDE SEQUENCE [LARGE SCALE GENOMIC DNA]</scope>
    <source>
        <strain evidence="3">Sdau11-99</strain>
    </source>
</reference>
<dbReference type="AlphaFoldDB" id="A0A8H4N3L0"/>
<keyword evidence="4" id="KW-1185">Reference proteome</keyword>